<dbReference type="AlphaFoldDB" id="A0A6A6ZWZ3"/>
<reference evidence="2" key="1">
    <citation type="journal article" date="2020" name="Stud. Mycol.">
        <title>101 Dothideomycetes genomes: a test case for predicting lifestyles and emergence of pathogens.</title>
        <authorList>
            <person name="Haridas S."/>
            <person name="Albert R."/>
            <person name="Binder M."/>
            <person name="Bloem J."/>
            <person name="Labutti K."/>
            <person name="Salamov A."/>
            <person name="Andreopoulos B."/>
            <person name="Baker S."/>
            <person name="Barry K."/>
            <person name="Bills G."/>
            <person name="Bluhm B."/>
            <person name="Cannon C."/>
            <person name="Castanera R."/>
            <person name="Culley D."/>
            <person name="Daum C."/>
            <person name="Ezra D."/>
            <person name="Gonzalez J."/>
            <person name="Henrissat B."/>
            <person name="Kuo A."/>
            <person name="Liang C."/>
            <person name="Lipzen A."/>
            <person name="Lutzoni F."/>
            <person name="Magnuson J."/>
            <person name="Mondo S."/>
            <person name="Nolan M."/>
            <person name="Ohm R."/>
            <person name="Pangilinan J."/>
            <person name="Park H.-J."/>
            <person name="Ramirez L."/>
            <person name="Alfaro M."/>
            <person name="Sun H."/>
            <person name="Tritt A."/>
            <person name="Yoshinaga Y."/>
            <person name="Zwiers L.-H."/>
            <person name="Turgeon B."/>
            <person name="Goodwin S."/>
            <person name="Spatafora J."/>
            <person name="Crous P."/>
            <person name="Grigoriev I."/>
        </authorList>
    </citation>
    <scope>NUCLEOTIDE SEQUENCE</scope>
    <source>
        <strain evidence="2">CBS 113818</strain>
    </source>
</reference>
<dbReference type="Proteomes" id="UP000799424">
    <property type="component" value="Unassembled WGS sequence"/>
</dbReference>
<accession>A0A6A6ZWZ3</accession>
<protein>
    <recommendedName>
        <fullName evidence="1">SnoaL-like domain-containing protein</fullName>
    </recommendedName>
</protein>
<dbReference type="OrthoDB" id="2148716at2759"/>
<dbReference type="EMBL" id="MU006229">
    <property type="protein sequence ID" value="KAF2824907.1"/>
    <property type="molecule type" value="Genomic_DNA"/>
</dbReference>
<gene>
    <name evidence="2" type="ORF">CC86DRAFT_371385</name>
</gene>
<sequence>MSTSHELIRTAVARSAILIDRKDWDALDTLFTSDATFDYPAPLGSHSTVASLRQTLQATLQDISTQHALTTQTIELNGAAASVTTFVTTTIVTNVGTSTNIGSYDDELVMDSVQGQERWRIAKRVTHNFPQ</sequence>
<dbReference type="Gene3D" id="3.10.450.50">
    <property type="match status" value="1"/>
</dbReference>
<evidence type="ECO:0000259" key="1">
    <source>
        <dbReference type="Pfam" id="PF13577"/>
    </source>
</evidence>
<dbReference type="Pfam" id="PF13577">
    <property type="entry name" value="SnoaL_4"/>
    <property type="match status" value="1"/>
</dbReference>
<feature type="domain" description="SnoaL-like" evidence="1">
    <location>
        <begin position="4"/>
        <end position="124"/>
    </location>
</feature>
<evidence type="ECO:0000313" key="2">
    <source>
        <dbReference type="EMBL" id="KAF2824907.1"/>
    </source>
</evidence>
<dbReference type="InterPro" id="IPR032710">
    <property type="entry name" value="NTF2-like_dom_sf"/>
</dbReference>
<dbReference type="SUPFAM" id="SSF54427">
    <property type="entry name" value="NTF2-like"/>
    <property type="match status" value="1"/>
</dbReference>
<proteinExistence type="predicted"/>
<name>A0A6A6ZWZ3_9PLEO</name>
<keyword evidence="3" id="KW-1185">Reference proteome</keyword>
<dbReference type="InterPro" id="IPR037401">
    <property type="entry name" value="SnoaL-like"/>
</dbReference>
<dbReference type="CDD" id="cd00531">
    <property type="entry name" value="NTF2_like"/>
    <property type="match status" value="1"/>
</dbReference>
<evidence type="ECO:0000313" key="3">
    <source>
        <dbReference type="Proteomes" id="UP000799424"/>
    </source>
</evidence>
<organism evidence="2 3">
    <name type="scientific">Ophiobolus disseminans</name>
    <dbReference type="NCBI Taxonomy" id="1469910"/>
    <lineage>
        <taxon>Eukaryota</taxon>
        <taxon>Fungi</taxon>
        <taxon>Dikarya</taxon>
        <taxon>Ascomycota</taxon>
        <taxon>Pezizomycotina</taxon>
        <taxon>Dothideomycetes</taxon>
        <taxon>Pleosporomycetidae</taxon>
        <taxon>Pleosporales</taxon>
        <taxon>Pleosporineae</taxon>
        <taxon>Phaeosphaeriaceae</taxon>
        <taxon>Ophiobolus</taxon>
    </lineage>
</organism>